<evidence type="ECO:0000259" key="7">
    <source>
        <dbReference type="Pfam" id="PF12698"/>
    </source>
</evidence>
<dbReference type="Gene3D" id="1.10.287.950">
    <property type="entry name" value="Methyl-accepting chemotaxis protein"/>
    <property type="match status" value="1"/>
</dbReference>
<evidence type="ECO:0000256" key="4">
    <source>
        <dbReference type="ARBA" id="ARBA00023136"/>
    </source>
</evidence>
<keyword evidence="5" id="KW-0175">Coiled coil</keyword>
<dbReference type="GO" id="GO:0140359">
    <property type="term" value="F:ABC-type transporter activity"/>
    <property type="evidence" value="ECO:0007669"/>
    <property type="project" value="InterPro"/>
</dbReference>
<dbReference type="InterPro" id="IPR017500">
    <property type="entry name" value="Phage_infect_YhgE_N"/>
</dbReference>
<gene>
    <name evidence="8" type="ORF">GXN76_00165</name>
</gene>
<keyword evidence="4 6" id="KW-0472">Membrane</keyword>
<name>A0A7D4BUD5_9BACL</name>
<protein>
    <submittedName>
        <fullName evidence="8">YhgE/Pip domain-containing protein</fullName>
    </submittedName>
</protein>
<reference evidence="8 9" key="1">
    <citation type="submission" date="2020-01" db="EMBL/GenBank/DDBJ databases">
        <authorList>
            <person name="Gulvik C.A."/>
            <person name="Batra D.G."/>
        </authorList>
    </citation>
    <scope>NUCLEOTIDE SEQUENCE [LARGE SCALE GENOMIC DNA]</scope>
    <source>
        <strain evidence="8 9">W9323</strain>
    </source>
</reference>
<evidence type="ECO:0000256" key="2">
    <source>
        <dbReference type="ARBA" id="ARBA00022692"/>
    </source>
</evidence>
<evidence type="ECO:0000313" key="8">
    <source>
        <dbReference type="EMBL" id="QKG83033.1"/>
    </source>
</evidence>
<feature type="transmembrane region" description="Helical" evidence="6">
    <location>
        <begin position="588"/>
        <end position="611"/>
    </location>
</feature>
<keyword evidence="2 6" id="KW-0812">Transmembrane</keyword>
<dbReference type="Proteomes" id="UP000503088">
    <property type="component" value="Chromosome"/>
</dbReference>
<feature type="transmembrane region" description="Helical" evidence="6">
    <location>
        <begin position="671"/>
        <end position="693"/>
    </location>
</feature>
<feature type="transmembrane region" description="Helical" evidence="6">
    <location>
        <begin position="618"/>
        <end position="637"/>
    </location>
</feature>
<dbReference type="GO" id="GO:0016020">
    <property type="term" value="C:membrane"/>
    <property type="evidence" value="ECO:0007669"/>
    <property type="project" value="UniProtKB-SubCell"/>
</dbReference>
<dbReference type="InterPro" id="IPR013525">
    <property type="entry name" value="ABC2_TM"/>
</dbReference>
<keyword evidence="9" id="KW-1185">Reference proteome</keyword>
<dbReference type="RefSeq" id="WP_173218988.1">
    <property type="nucleotide sequence ID" value="NZ_CP048104.1"/>
</dbReference>
<evidence type="ECO:0000256" key="6">
    <source>
        <dbReference type="SAM" id="Phobius"/>
    </source>
</evidence>
<dbReference type="Gene3D" id="3.40.1710.10">
    <property type="entry name" value="abc type-2 transporter like domain"/>
    <property type="match status" value="1"/>
</dbReference>
<evidence type="ECO:0000256" key="1">
    <source>
        <dbReference type="ARBA" id="ARBA00004141"/>
    </source>
</evidence>
<dbReference type="SUPFAM" id="SSF58104">
    <property type="entry name" value="Methyl-accepting chemotaxis protein (MCP) signaling domain"/>
    <property type="match status" value="1"/>
</dbReference>
<organism evidence="8 9">
    <name type="scientific">Kroppenstedtia pulmonis</name>
    <dbReference type="NCBI Taxonomy" id="1380685"/>
    <lineage>
        <taxon>Bacteria</taxon>
        <taxon>Bacillati</taxon>
        <taxon>Bacillota</taxon>
        <taxon>Bacilli</taxon>
        <taxon>Bacillales</taxon>
        <taxon>Thermoactinomycetaceae</taxon>
        <taxon>Kroppenstedtia</taxon>
    </lineage>
</organism>
<feature type="coiled-coil region" evidence="5">
    <location>
        <begin position="311"/>
        <end position="338"/>
    </location>
</feature>
<dbReference type="NCBIfam" id="TIGR03062">
    <property type="entry name" value="pip_yhgE_Cterm"/>
    <property type="match status" value="1"/>
</dbReference>
<feature type="transmembrane region" description="Helical" evidence="6">
    <location>
        <begin position="523"/>
        <end position="543"/>
    </location>
</feature>
<dbReference type="InterPro" id="IPR017501">
    <property type="entry name" value="Phage_infect_YhgE_C"/>
</dbReference>
<feature type="domain" description="ABC-2 type transporter transmembrane" evidence="7">
    <location>
        <begin position="483"/>
        <end position="691"/>
    </location>
</feature>
<comment type="subcellular location">
    <subcellularLocation>
        <location evidence="1">Membrane</location>
        <topology evidence="1">Multi-pass membrane protein</topology>
    </subcellularLocation>
</comment>
<dbReference type="Pfam" id="PF12698">
    <property type="entry name" value="ABC2_membrane_3"/>
    <property type="match status" value="2"/>
</dbReference>
<dbReference type="PANTHER" id="PTHR43077:SF5">
    <property type="entry name" value="PHAGE INFECTION PROTEIN"/>
    <property type="match status" value="1"/>
</dbReference>
<dbReference type="NCBIfam" id="TIGR03061">
    <property type="entry name" value="pip_yhgE_Nterm"/>
    <property type="match status" value="1"/>
</dbReference>
<feature type="transmembrane region" description="Helical" evidence="6">
    <location>
        <begin position="21"/>
        <end position="43"/>
    </location>
</feature>
<dbReference type="AlphaFoldDB" id="A0A7D4BUD5"/>
<dbReference type="PANTHER" id="PTHR43077">
    <property type="entry name" value="TRANSPORT PERMEASE YVFS-RELATED"/>
    <property type="match status" value="1"/>
</dbReference>
<dbReference type="KEGG" id="kpul:GXN76_00165"/>
<evidence type="ECO:0000256" key="5">
    <source>
        <dbReference type="SAM" id="Coils"/>
    </source>
</evidence>
<keyword evidence="3 6" id="KW-1133">Transmembrane helix</keyword>
<evidence type="ECO:0000256" key="3">
    <source>
        <dbReference type="ARBA" id="ARBA00022989"/>
    </source>
</evidence>
<evidence type="ECO:0000313" key="9">
    <source>
        <dbReference type="Proteomes" id="UP000503088"/>
    </source>
</evidence>
<feature type="transmembrane region" description="Helical" evidence="6">
    <location>
        <begin position="555"/>
        <end position="576"/>
    </location>
</feature>
<feature type="domain" description="ABC-2 type transporter transmembrane" evidence="7">
    <location>
        <begin position="24"/>
        <end position="161"/>
    </location>
</feature>
<sequence>MPWRKNKLALYDILQKNHFMSVVIIAIMLIPLLYSFLYLSAFFDPYEHTKNLPVAVVNEDQGVEVDGETIRAGDELVKQLEKNDSMKWVFLDSYKEMDLGFQQDRYYMGIVIPQNFSETAASIQDPKPVQGIIRYYANEGSNYLSSQIGNKVVQELEKNVQKSLARTYAEGIFDKMGESVKSLDKASEGASKLADATEDAAEGAKKLKNGTQLLKDKVDKLNGSTAPLTNGMDQLVEGLKKSRDGSQQLTEGAGRLESGLGEMKEKVGESSKDLPKLKNGAQEIQNGIGEIRKFVNQPGLQSAAGTISEEAGQIKEKHQEARKMLDSVLEEYPELESDPAVVRLKEKMNQVSRDYGGVVDRASQLDTKLKQAQSDVDQMYQGQGKVVEGIGKVESGFNQQHTALTQLHRGAGTLSGGLQEMYQGQKKLLSGSTQLQNGIHQAADAPNQLSAALGKLNDGSDALNKGLFQIEDGQSTLADKLAGGADDARSQLKGKDEKAEQIADPVAVDKESINKVPNYATGFTPYFISLSLWVGAMILFTVIDMKRMKWGEERQLSILTALLIGMIQALLLTVALRYGLGIEPKSEWWFFLFPLVTSFAFIAINHLLVAVMKDVGRFIAILILMLQLSASAGTYPAELLPDVFQSIHPYLPMTYSVEGLRAAISTGNETILWNNLLILLSVAVGSYLLLAVFNKTVAVLKNKKQTVEVAQKAV</sequence>
<proteinExistence type="predicted"/>
<dbReference type="InterPro" id="IPR051328">
    <property type="entry name" value="T7SS_ABC-Transporter"/>
</dbReference>
<accession>A0A7D4BUD5</accession>
<dbReference type="EMBL" id="CP048104">
    <property type="protein sequence ID" value="QKG83033.1"/>
    <property type="molecule type" value="Genomic_DNA"/>
</dbReference>